<keyword evidence="4" id="KW-1185">Reference proteome</keyword>
<dbReference type="AlphaFoldDB" id="A0ABD1XJU6"/>
<feature type="region of interest" description="Disordered" evidence="1">
    <location>
        <begin position="489"/>
        <end position="510"/>
    </location>
</feature>
<dbReference type="Proteomes" id="UP001605036">
    <property type="component" value="Unassembled WGS sequence"/>
</dbReference>
<name>A0ABD1XJU6_9MARC</name>
<evidence type="ECO:0000259" key="2">
    <source>
        <dbReference type="Pfam" id="PF02517"/>
    </source>
</evidence>
<evidence type="ECO:0000313" key="4">
    <source>
        <dbReference type="Proteomes" id="UP001605036"/>
    </source>
</evidence>
<organism evidence="3 4">
    <name type="scientific">Riccia fluitans</name>
    <dbReference type="NCBI Taxonomy" id="41844"/>
    <lineage>
        <taxon>Eukaryota</taxon>
        <taxon>Viridiplantae</taxon>
        <taxon>Streptophyta</taxon>
        <taxon>Embryophyta</taxon>
        <taxon>Marchantiophyta</taxon>
        <taxon>Marchantiopsida</taxon>
        <taxon>Marchantiidae</taxon>
        <taxon>Marchantiales</taxon>
        <taxon>Ricciaceae</taxon>
        <taxon>Riccia</taxon>
    </lineage>
</organism>
<reference evidence="3 4" key="1">
    <citation type="submission" date="2024-09" db="EMBL/GenBank/DDBJ databases">
        <title>Chromosome-scale assembly of Riccia fluitans.</title>
        <authorList>
            <person name="Paukszto L."/>
            <person name="Sawicki J."/>
            <person name="Karawczyk K."/>
            <person name="Piernik-Szablinska J."/>
            <person name="Szczecinska M."/>
            <person name="Mazdziarz M."/>
        </authorList>
    </citation>
    <scope>NUCLEOTIDE SEQUENCE [LARGE SCALE GENOMIC DNA]</scope>
    <source>
        <strain evidence="3">Rf_01</strain>
        <tissue evidence="3">Aerial parts of the thallus</tissue>
    </source>
</reference>
<dbReference type="PANTHER" id="PTHR36736:SF1">
    <property type="entry name" value="OS03G0100030 PROTEIN"/>
    <property type="match status" value="1"/>
</dbReference>
<dbReference type="EMBL" id="JBHFFA010000008">
    <property type="protein sequence ID" value="KAL2609055.1"/>
    <property type="molecule type" value="Genomic_DNA"/>
</dbReference>
<evidence type="ECO:0000313" key="3">
    <source>
        <dbReference type="EMBL" id="KAL2609055.1"/>
    </source>
</evidence>
<protein>
    <recommendedName>
        <fullName evidence="2">CAAX prenyl protease 2/Lysostaphin resistance protein A-like domain-containing protein</fullName>
    </recommendedName>
</protein>
<accession>A0ABD1XJU6</accession>
<dbReference type="PANTHER" id="PTHR36736">
    <property type="entry name" value="OS03G0100030 PROTEIN"/>
    <property type="match status" value="1"/>
</dbReference>
<comment type="caution">
    <text evidence="3">The sequence shown here is derived from an EMBL/GenBank/DDBJ whole genome shotgun (WGS) entry which is preliminary data.</text>
</comment>
<dbReference type="GO" id="GO:0080120">
    <property type="term" value="P:CAAX-box protein maturation"/>
    <property type="evidence" value="ECO:0007669"/>
    <property type="project" value="UniProtKB-ARBA"/>
</dbReference>
<dbReference type="GO" id="GO:0004175">
    <property type="term" value="F:endopeptidase activity"/>
    <property type="evidence" value="ECO:0007669"/>
    <property type="project" value="UniProtKB-ARBA"/>
</dbReference>
<sequence length="535" mass="57739">MSSAGLLGGFRVSSGRPCPSSIGRNLGQSSSCTLSLERDAERASRGPAADSSELLTSCARGSQSVFTAGRCSLGVESPRMSSRFSADALTFSAGLARSVGQNSASDSSTTRNLPVCRSRSSSICRHPNGLSGSVLRPINLSKGKLMRFTPNPALGSASCRPSCLRPVRAMAVNPDDGKKALSSNSNFREAGDMLLNKGNWSTNQYLGNGGNEAEGSWEQINMVLRVIYALAMYGGLAVAGSALCAFTGVDSTGGFELCMETVVQGLGYAVPPMMALLFILEDEVVKICPPARAIRDVEDEELIDFFVGMSSWQFIFVVAAGSLAEEMFFRVAIQGGLAHALQFTAKDVSDTSIGVSALTSIIPFFTPFAQACAAVLTASLTGSMYYVISSPTDPTYVVAPVSSRHNRRDIKKRISAWYERRQLRKIYSPLMEALLALYLGFEWVQTGNILGPMITHTLYSLVVVGNGLRRIHDNREKLRQRVSKVTQHNFEGGDLNQANQPNLLADEPDRDEIGRSGSLLRDFYISISENRKGEK</sequence>
<feature type="domain" description="CAAX prenyl protease 2/Lysostaphin resistance protein A-like" evidence="2">
    <location>
        <begin position="311"/>
        <end position="461"/>
    </location>
</feature>
<proteinExistence type="predicted"/>
<dbReference type="Pfam" id="PF02517">
    <property type="entry name" value="Rce1-like"/>
    <property type="match status" value="1"/>
</dbReference>
<dbReference type="InterPro" id="IPR003675">
    <property type="entry name" value="Rce1/LyrA-like_dom"/>
</dbReference>
<evidence type="ECO:0000256" key="1">
    <source>
        <dbReference type="SAM" id="MobiDB-lite"/>
    </source>
</evidence>
<gene>
    <name evidence="3" type="ORF">R1flu_027628</name>
</gene>